<dbReference type="EMBL" id="JBHUGA010000019">
    <property type="protein sequence ID" value="MFD1846534.1"/>
    <property type="molecule type" value="Genomic_DNA"/>
</dbReference>
<evidence type="ECO:0000259" key="2">
    <source>
        <dbReference type="Pfam" id="PF04230"/>
    </source>
</evidence>
<dbReference type="RefSeq" id="WP_343878697.1">
    <property type="nucleotide sequence ID" value="NZ_BAAAIJ010000023.1"/>
</dbReference>
<proteinExistence type="predicted"/>
<reference evidence="4" key="1">
    <citation type="journal article" date="2019" name="Int. J. Syst. Evol. Microbiol.">
        <title>The Global Catalogue of Microorganisms (GCM) 10K type strain sequencing project: providing services to taxonomists for standard genome sequencing and annotation.</title>
        <authorList>
            <consortium name="The Broad Institute Genomics Platform"/>
            <consortium name="The Broad Institute Genome Sequencing Center for Infectious Disease"/>
            <person name="Wu L."/>
            <person name="Ma J."/>
        </authorList>
    </citation>
    <scope>NUCLEOTIDE SEQUENCE [LARGE SCALE GENOMIC DNA]</scope>
    <source>
        <strain evidence="4">JCM 11496</strain>
    </source>
</reference>
<gene>
    <name evidence="3" type="ORF">ACFSFX_07985</name>
</gene>
<protein>
    <submittedName>
        <fullName evidence="3">Polysaccharide pyruvyl transferase family protein</fullName>
    </submittedName>
</protein>
<keyword evidence="3" id="KW-0808">Transferase</keyword>
<comment type="caution">
    <text evidence="3">The sequence shown here is derived from an EMBL/GenBank/DDBJ whole genome shotgun (WGS) entry which is preliminary data.</text>
</comment>
<evidence type="ECO:0000313" key="3">
    <source>
        <dbReference type="EMBL" id="MFD1846534.1"/>
    </source>
</evidence>
<accession>A0ABW4Q739</accession>
<feature type="region of interest" description="Disordered" evidence="1">
    <location>
        <begin position="201"/>
        <end position="221"/>
    </location>
</feature>
<dbReference type="PANTHER" id="PTHR36836">
    <property type="entry name" value="COLANIC ACID BIOSYNTHESIS PROTEIN WCAK"/>
    <property type="match status" value="1"/>
</dbReference>
<keyword evidence="4" id="KW-1185">Reference proteome</keyword>
<sequence>MRVAILGDIGQRTYHVGDDAMTHAAVDELASRGIKDVVLLSRNAADTTTRFGTEAAPTIEFPWPYADYQHYLSEIMSLLNGEAHSLADDDQVHRLIQTLRGCDSVLIAGGGNMNSVFGWLLYERAAVTAIARHLGKTVVIAGQTIGPMLYGADREVAVQMLSRAALIGAREDSSLSLGRELAGSSVVPCLDDASFLASSTAARQQPDAGGQPPENAPPMASYIVGTFADNTGACPRDQFVTAVAQVLDDAADLTGLPVLLLPHMAVEGEGGIDDSLHAEIAAAMTSSVQSQPIASARDTAVLTSRAALVVTSRYHPVVFALDGGVPTVALSLDEYSDVRLRGALANWGLSDFALPLPSLLDGTAGQALHEAWQRRTDIADQVQSLRPQKLIESAAWWDSVVSALQGEPVEVQPPSPHHQWAARGSWAAAADMARVVFLPMSAELADLRKTREHLEGEVAAARDELHGWFNSSSFRLVRRLASLRTRLPLRKAV</sequence>
<organism evidence="3 4">
    <name type="scientific">Arthrobacter flavus</name>
    <dbReference type="NCBI Taxonomy" id="95172"/>
    <lineage>
        <taxon>Bacteria</taxon>
        <taxon>Bacillati</taxon>
        <taxon>Actinomycetota</taxon>
        <taxon>Actinomycetes</taxon>
        <taxon>Micrococcales</taxon>
        <taxon>Micrococcaceae</taxon>
        <taxon>Arthrobacter</taxon>
    </lineage>
</organism>
<dbReference type="Proteomes" id="UP001597307">
    <property type="component" value="Unassembled WGS sequence"/>
</dbReference>
<feature type="domain" description="Polysaccharide pyruvyl transferase" evidence="2">
    <location>
        <begin position="16"/>
        <end position="333"/>
    </location>
</feature>
<dbReference type="InterPro" id="IPR007345">
    <property type="entry name" value="Polysacch_pyruvyl_Trfase"/>
</dbReference>
<evidence type="ECO:0000313" key="4">
    <source>
        <dbReference type="Proteomes" id="UP001597307"/>
    </source>
</evidence>
<dbReference type="GO" id="GO:0016740">
    <property type="term" value="F:transferase activity"/>
    <property type="evidence" value="ECO:0007669"/>
    <property type="project" value="UniProtKB-KW"/>
</dbReference>
<evidence type="ECO:0000256" key="1">
    <source>
        <dbReference type="SAM" id="MobiDB-lite"/>
    </source>
</evidence>
<dbReference type="Pfam" id="PF04230">
    <property type="entry name" value="PS_pyruv_trans"/>
    <property type="match status" value="1"/>
</dbReference>
<dbReference type="PANTHER" id="PTHR36836:SF1">
    <property type="entry name" value="COLANIC ACID BIOSYNTHESIS PROTEIN WCAK"/>
    <property type="match status" value="1"/>
</dbReference>
<name>A0ABW4Q739_9MICC</name>